<keyword evidence="14 17" id="KW-0325">Glycoprotein</keyword>
<dbReference type="PANTHER" id="PTHR19300:SF9">
    <property type="entry name" value="BETA-1,4-GALACTOSYLTRANSFERASE 4"/>
    <property type="match status" value="1"/>
</dbReference>
<evidence type="ECO:0000256" key="4">
    <source>
        <dbReference type="ARBA" id="ARBA00005735"/>
    </source>
</evidence>
<evidence type="ECO:0000256" key="15">
    <source>
        <dbReference type="ARBA" id="ARBA00023211"/>
    </source>
</evidence>
<keyword evidence="15 17" id="KW-0464">Manganese</keyword>
<proteinExistence type="inferred from homology"/>
<evidence type="ECO:0000256" key="14">
    <source>
        <dbReference type="ARBA" id="ARBA00023180"/>
    </source>
</evidence>
<comment type="subcellular location">
    <subcellularLocation>
        <location evidence="2 17">Golgi apparatus membrane</location>
        <topology evidence="2 17">Single-pass type II membrane protein</topology>
    </subcellularLocation>
</comment>
<dbReference type="GO" id="GO:0005975">
    <property type="term" value="P:carbohydrate metabolic process"/>
    <property type="evidence" value="ECO:0007669"/>
    <property type="project" value="InterPro"/>
</dbReference>
<dbReference type="AlphaFoldDB" id="A0AAD1VLI7"/>
<dbReference type="InterPro" id="IPR029044">
    <property type="entry name" value="Nucleotide-diphossugar_trans"/>
</dbReference>
<keyword evidence="5 17" id="KW-0328">Glycosyltransferase</keyword>
<keyword evidence="6 17" id="KW-0808">Transferase</keyword>
<dbReference type="FunFam" id="3.90.550.10:FF:000028">
    <property type="entry name" value="beta-1,4-galactosyltransferase 1"/>
    <property type="match status" value="1"/>
</dbReference>
<dbReference type="Gene3D" id="3.90.550.10">
    <property type="entry name" value="Spore Coat Polysaccharide Biosynthesis Protein SpsA, Chain A"/>
    <property type="match status" value="1"/>
</dbReference>
<evidence type="ECO:0000256" key="13">
    <source>
        <dbReference type="ARBA" id="ARBA00023157"/>
    </source>
</evidence>
<gene>
    <name evidence="20" type="ORF">PECUL_23A045187</name>
</gene>
<keyword evidence="11 17" id="KW-0333">Golgi apparatus</keyword>
<sequence length="348" mass="40307">MWLRIPHICPVKKKMCFVLVTFMIFPVVFAIVHFVKDTNITPKYKNSLVAFLPDISDEGLDKDISSKSATQGPNQKLNLCPLLSPNLKGATKFSFDPALTLEQVSTKNPSVEYGMYRPESCRAQQKVAIIIPFRNRERHLLYMLDHLHPFLQRQQLEYGIYIIHQAENKKFNRAKLMNVGFLEALKEMEWDCFIFHDVDLLPENDFNLYLCDTEPKQLVVGRNTTNYKVYYKSYFGGATALTQHQFAKVNGYSNNYWGWGAEDDDLRRRVILHKMKVVKPAPDIAKYTMIMHKRDKGNEVNSKRMQQLNRVPKVYKTDGLNSCSYKLLSIEHNPLYINITVDIGSPNS</sequence>
<evidence type="ECO:0000256" key="8">
    <source>
        <dbReference type="ARBA" id="ARBA00022723"/>
    </source>
</evidence>
<comment type="cofactor">
    <cofactor evidence="1 17">
        <name>Mn(2+)</name>
        <dbReference type="ChEBI" id="CHEBI:29035"/>
    </cofactor>
</comment>
<evidence type="ECO:0000256" key="3">
    <source>
        <dbReference type="ARBA" id="ARBA00004922"/>
    </source>
</evidence>
<dbReference type="PRINTS" id="PR02050">
    <property type="entry name" value="B14GALTRFASE"/>
</dbReference>
<dbReference type="GO" id="GO:0000139">
    <property type="term" value="C:Golgi membrane"/>
    <property type="evidence" value="ECO:0007669"/>
    <property type="project" value="UniProtKB-SubCell"/>
</dbReference>
<comment type="pathway">
    <text evidence="3 17">Protein modification; protein glycosylation.</text>
</comment>
<evidence type="ECO:0000256" key="2">
    <source>
        <dbReference type="ARBA" id="ARBA00004323"/>
    </source>
</evidence>
<keyword evidence="12" id="KW-0472">Membrane</keyword>
<evidence type="ECO:0000256" key="9">
    <source>
        <dbReference type="ARBA" id="ARBA00022968"/>
    </source>
</evidence>
<dbReference type="PANTHER" id="PTHR19300">
    <property type="entry name" value="BETA-1,4-GALACTOSYLTRANSFERASE"/>
    <property type="match status" value="1"/>
</dbReference>
<evidence type="ECO:0000256" key="10">
    <source>
        <dbReference type="ARBA" id="ARBA00022989"/>
    </source>
</evidence>
<dbReference type="GO" id="GO:0003945">
    <property type="term" value="F:N-acetyllactosamine synthase activity"/>
    <property type="evidence" value="ECO:0007669"/>
    <property type="project" value="UniProtKB-EC"/>
</dbReference>
<evidence type="ECO:0000313" key="21">
    <source>
        <dbReference type="Proteomes" id="UP001295444"/>
    </source>
</evidence>
<keyword evidence="13" id="KW-1015">Disulfide bond</keyword>
<comment type="similarity">
    <text evidence="4 17">Belongs to the glycosyltransferase 7 family.</text>
</comment>
<dbReference type="EC" id="2.4.1.-" evidence="17"/>
<evidence type="ECO:0000256" key="5">
    <source>
        <dbReference type="ARBA" id="ARBA00022676"/>
    </source>
</evidence>
<feature type="domain" description="Galactosyltransferase N-terminal" evidence="19">
    <location>
        <begin position="80"/>
        <end position="212"/>
    </location>
</feature>
<dbReference type="SUPFAM" id="SSF53448">
    <property type="entry name" value="Nucleotide-diphospho-sugar transferases"/>
    <property type="match status" value="1"/>
</dbReference>
<dbReference type="InterPro" id="IPR027791">
    <property type="entry name" value="Galactosyl_T_C"/>
</dbReference>
<dbReference type="InterPro" id="IPR003859">
    <property type="entry name" value="Galactosyl_T"/>
</dbReference>
<evidence type="ECO:0000256" key="12">
    <source>
        <dbReference type="ARBA" id="ARBA00023136"/>
    </source>
</evidence>
<keyword evidence="8 17" id="KW-0479">Metal-binding</keyword>
<reference evidence="20" key="1">
    <citation type="submission" date="2022-03" db="EMBL/GenBank/DDBJ databases">
        <authorList>
            <person name="Alioto T."/>
            <person name="Alioto T."/>
            <person name="Gomez Garrido J."/>
        </authorList>
    </citation>
    <scope>NUCLEOTIDE SEQUENCE</scope>
</reference>
<dbReference type="Pfam" id="PF13733">
    <property type="entry name" value="Glyco_transf_7N"/>
    <property type="match status" value="1"/>
</dbReference>
<dbReference type="InterPro" id="IPR027995">
    <property type="entry name" value="Galactosyl_T_N"/>
</dbReference>
<evidence type="ECO:0000256" key="11">
    <source>
        <dbReference type="ARBA" id="ARBA00023034"/>
    </source>
</evidence>
<evidence type="ECO:0000259" key="19">
    <source>
        <dbReference type="Pfam" id="PF13733"/>
    </source>
</evidence>
<organism evidence="20 21">
    <name type="scientific">Pelobates cultripes</name>
    <name type="common">Western spadefoot toad</name>
    <dbReference type="NCBI Taxonomy" id="61616"/>
    <lineage>
        <taxon>Eukaryota</taxon>
        <taxon>Metazoa</taxon>
        <taxon>Chordata</taxon>
        <taxon>Craniata</taxon>
        <taxon>Vertebrata</taxon>
        <taxon>Euteleostomi</taxon>
        <taxon>Amphibia</taxon>
        <taxon>Batrachia</taxon>
        <taxon>Anura</taxon>
        <taxon>Pelobatoidea</taxon>
        <taxon>Pelobatidae</taxon>
        <taxon>Pelobates</taxon>
    </lineage>
</organism>
<protein>
    <recommendedName>
        <fullName evidence="17">Beta-1,4-galactosyltransferase</fullName>
        <shortName evidence="17">Beta-1,4-GalTase</shortName>
        <ecNumber evidence="17">2.4.1.-</ecNumber>
    </recommendedName>
</protein>
<keyword evidence="21" id="KW-1185">Reference proteome</keyword>
<evidence type="ECO:0000259" key="18">
    <source>
        <dbReference type="Pfam" id="PF02709"/>
    </source>
</evidence>
<comment type="function">
    <text evidence="17">Responsible for the synthesis of complex-type N-linked oligosaccharides in many glycoproteins as well as the carbohydrate moieties of glycolipids.</text>
</comment>
<evidence type="ECO:0000256" key="17">
    <source>
        <dbReference type="RuleBase" id="RU368121"/>
    </source>
</evidence>
<evidence type="ECO:0000256" key="7">
    <source>
        <dbReference type="ARBA" id="ARBA00022692"/>
    </source>
</evidence>
<evidence type="ECO:0000256" key="6">
    <source>
        <dbReference type="ARBA" id="ARBA00022679"/>
    </source>
</evidence>
<keyword evidence="9 17" id="KW-0735">Signal-anchor</keyword>
<dbReference type="Proteomes" id="UP001295444">
    <property type="component" value="Chromosome 01"/>
</dbReference>
<keyword evidence="7" id="KW-0812">Transmembrane</keyword>
<evidence type="ECO:0000256" key="16">
    <source>
        <dbReference type="ARBA" id="ARBA00049413"/>
    </source>
</evidence>
<dbReference type="Pfam" id="PF02709">
    <property type="entry name" value="Glyco_transf_7C"/>
    <property type="match status" value="1"/>
</dbReference>
<name>A0AAD1VLI7_PELCU</name>
<keyword evidence="10" id="KW-1133">Transmembrane helix</keyword>
<dbReference type="EMBL" id="OW240912">
    <property type="protein sequence ID" value="CAH2218966.1"/>
    <property type="molecule type" value="Genomic_DNA"/>
</dbReference>
<dbReference type="GO" id="GO:0046872">
    <property type="term" value="F:metal ion binding"/>
    <property type="evidence" value="ECO:0007669"/>
    <property type="project" value="UniProtKB-UniRule"/>
</dbReference>
<evidence type="ECO:0000313" key="20">
    <source>
        <dbReference type="EMBL" id="CAH2218966.1"/>
    </source>
</evidence>
<dbReference type="GO" id="GO:0032580">
    <property type="term" value="C:Golgi cisterna membrane"/>
    <property type="evidence" value="ECO:0007669"/>
    <property type="project" value="UniProtKB-UniRule"/>
</dbReference>
<evidence type="ECO:0000256" key="1">
    <source>
        <dbReference type="ARBA" id="ARBA00001936"/>
    </source>
</evidence>
<accession>A0AAD1VLI7</accession>
<feature type="domain" description="Galactosyltransferase C-terminal" evidence="18">
    <location>
        <begin position="217"/>
        <end position="293"/>
    </location>
</feature>
<comment type="catalytic activity">
    <reaction evidence="16">
        <text>N-acetyl-D-glucosamine + UDP-alpha-D-galactose = beta-D-galactosyl-(1-&gt;4)-N-acetyl-D-glucosamine + UDP + H(+)</text>
        <dbReference type="Rhea" id="RHEA:17745"/>
        <dbReference type="ChEBI" id="CHEBI:15378"/>
        <dbReference type="ChEBI" id="CHEBI:58223"/>
        <dbReference type="ChEBI" id="CHEBI:60152"/>
        <dbReference type="ChEBI" id="CHEBI:66914"/>
        <dbReference type="ChEBI" id="CHEBI:506227"/>
        <dbReference type="EC" id="2.4.1.90"/>
    </reaction>
    <physiologicalReaction direction="left-to-right" evidence="16">
        <dbReference type="Rhea" id="RHEA:17746"/>
    </physiologicalReaction>
</comment>
<dbReference type="CDD" id="cd00899">
    <property type="entry name" value="b4GalT"/>
    <property type="match status" value="1"/>
</dbReference>